<dbReference type="KEGG" id="cre:CHLRE_04g219200v5"/>
<reference evidence="3 4" key="1">
    <citation type="journal article" date="2007" name="Science">
        <title>The Chlamydomonas genome reveals the evolution of key animal and plant functions.</title>
        <authorList>
            <person name="Merchant S.S."/>
            <person name="Prochnik S.E."/>
            <person name="Vallon O."/>
            <person name="Harris E.H."/>
            <person name="Karpowicz S.J."/>
            <person name="Witman G.B."/>
            <person name="Terry A."/>
            <person name="Salamov A."/>
            <person name="Fritz-Laylin L.K."/>
            <person name="Marechal-Drouard L."/>
            <person name="Marshall W.F."/>
            <person name="Qu L.H."/>
            <person name="Nelson D.R."/>
            <person name="Sanderfoot A.A."/>
            <person name="Spalding M.H."/>
            <person name="Kapitonov V.V."/>
            <person name="Ren Q."/>
            <person name="Ferris P."/>
            <person name="Lindquist E."/>
            <person name="Shapiro H."/>
            <person name="Lucas S.M."/>
            <person name="Grimwood J."/>
            <person name="Schmutz J."/>
            <person name="Cardol P."/>
            <person name="Cerutti H."/>
            <person name="Chanfreau G."/>
            <person name="Chen C.L."/>
            <person name="Cognat V."/>
            <person name="Croft M.T."/>
            <person name="Dent R."/>
            <person name="Dutcher S."/>
            <person name="Fernandez E."/>
            <person name="Fukuzawa H."/>
            <person name="Gonzalez-Ballester D."/>
            <person name="Gonzalez-Halphen D."/>
            <person name="Hallmann A."/>
            <person name="Hanikenne M."/>
            <person name="Hippler M."/>
            <person name="Inwood W."/>
            <person name="Jabbari K."/>
            <person name="Kalanon M."/>
            <person name="Kuras R."/>
            <person name="Lefebvre P.A."/>
            <person name="Lemaire S.D."/>
            <person name="Lobanov A.V."/>
            <person name="Lohr M."/>
            <person name="Manuell A."/>
            <person name="Meier I."/>
            <person name="Mets L."/>
            <person name="Mittag M."/>
            <person name="Mittelmeier T."/>
            <person name="Moroney J.V."/>
            <person name="Moseley J."/>
            <person name="Napoli C."/>
            <person name="Nedelcu A.M."/>
            <person name="Niyogi K."/>
            <person name="Novoselov S.V."/>
            <person name="Paulsen I.T."/>
            <person name="Pazour G."/>
            <person name="Purton S."/>
            <person name="Ral J.P."/>
            <person name="Riano-Pachon D.M."/>
            <person name="Riekhof W."/>
            <person name="Rymarquis L."/>
            <person name="Schroda M."/>
            <person name="Stern D."/>
            <person name="Umen J."/>
            <person name="Willows R."/>
            <person name="Wilson N."/>
            <person name="Zimmer S.L."/>
            <person name="Allmer J."/>
            <person name="Balk J."/>
            <person name="Bisova K."/>
            <person name="Chen C.J."/>
            <person name="Elias M."/>
            <person name="Gendler K."/>
            <person name="Hauser C."/>
            <person name="Lamb M.R."/>
            <person name="Ledford H."/>
            <person name="Long J.C."/>
            <person name="Minagawa J."/>
            <person name="Page M.D."/>
            <person name="Pan J."/>
            <person name="Pootakham W."/>
            <person name="Roje S."/>
            <person name="Rose A."/>
            <person name="Stahlberg E."/>
            <person name="Terauchi A.M."/>
            <person name="Yang P."/>
            <person name="Ball S."/>
            <person name="Bowler C."/>
            <person name="Dieckmann C.L."/>
            <person name="Gladyshev V.N."/>
            <person name="Green P."/>
            <person name="Jorgensen R."/>
            <person name="Mayfield S."/>
            <person name="Mueller-Roeber B."/>
            <person name="Rajamani S."/>
            <person name="Sayre R.T."/>
            <person name="Brokstein P."/>
            <person name="Dubchak I."/>
            <person name="Goodstein D."/>
            <person name="Hornick L."/>
            <person name="Huang Y.W."/>
            <person name="Jhaveri J."/>
            <person name="Luo Y."/>
            <person name="Martinez D."/>
            <person name="Ngau W.C."/>
            <person name="Otillar B."/>
            <person name="Poliakov A."/>
            <person name="Porter A."/>
            <person name="Szajkowski L."/>
            <person name="Werner G."/>
            <person name="Zhou K."/>
            <person name="Grigoriev I.V."/>
            <person name="Rokhsar D.S."/>
            <person name="Grossman A.R."/>
        </authorList>
    </citation>
    <scope>NUCLEOTIDE SEQUENCE [LARGE SCALE GENOMIC DNA]</scope>
    <source>
        <strain evidence="4">CC-503</strain>
    </source>
</reference>
<accession>A0A2K3DU28</accession>
<dbReference type="InParanoid" id="A0A2K3DU28"/>
<feature type="compositionally biased region" description="Gly residues" evidence="1">
    <location>
        <begin position="354"/>
        <end position="368"/>
    </location>
</feature>
<evidence type="ECO:0000313" key="4">
    <source>
        <dbReference type="Proteomes" id="UP000006906"/>
    </source>
</evidence>
<dbReference type="GO" id="GO:0006629">
    <property type="term" value="P:lipid metabolic process"/>
    <property type="evidence" value="ECO:0000318"/>
    <property type="project" value="GO_Central"/>
</dbReference>
<dbReference type="InterPro" id="IPR029058">
    <property type="entry name" value="AB_hydrolase_fold"/>
</dbReference>
<name>A0A2K3DU28_CHLRE</name>
<dbReference type="RefSeq" id="XP_042925205.1">
    <property type="nucleotide sequence ID" value="XM_043061853.1"/>
</dbReference>
<organism evidence="3 4">
    <name type="scientific">Chlamydomonas reinhardtii</name>
    <name type="common">Chlamydomonas smithii</name>
    <dbReference type="NCBI Taxonomy" id="3055"/>
    <lineage>
        <taxon>Eukaryota</taxon>
        <taxon>Viridiplantae</taxon>
        <taxon>Chlorophyta</taxon>
        <taxon>core chlorophytes</taxon>
        <taxon>Chlorophyceae</taxon>
        <taxon>CS clade</taxon>
        <taxon>Chlamydomonadales</taxon>
        <taxon>Chlamydomonadaceae</taxon>
        <taxon>Chlamydomonas</taxon>
    </lineage>
</organism>
<dbReference type="ExpressionAtlas" id="A0A2K3DU28">
    <property type="expression patterns" value="baseline and differential"/>
</dbReference>
<proteinExistence type="predicted"/>
<dbReference type="OrthoDB" id="273452at2759"/>
<dbReference type="AlphaFoldDB" id="A0A2K3DU28"/>
<gene>
    <name evidence="3" type="ORF">CHLRE_04g219200v5</name>
</gene>
<sequence>MLTGLKGKLLVTAANVTGSYSGTICDAAHAGMALRAPSGDSPSSGVGAGSAASAIVLRTAPGPVAGAPPSPAAAAAAAAAAAGSAARAAAAQHMERLSAWKDSLVERLGRSSSQPAVRVNGDEDDTDRADAMAAGAAVALSTSPAVAAGVAPGGPAAAAVAALTALLSRGQQAAMGGSSSTGNAAALAARASSSRAGGPGCDSNGDVVRISRLHWRSSRGASSGTAAAGATADGDAAPAAAAALAAGSSSADGMQQLELEAVLSGGASTTATAAATLTSGTSTSTSAASNILSAPAAALAAVARRARSLRLASSAFGGASRPSGSSASGPHSPRGAAGASAPSPAAEAGTAAAGAGGGGGGGEAGGPRRGPTHLIVFANGLFGSPSNWNVICEQLQQRLDPADTLLHPSQVNRRTDTYDGIDVCGGRLADEIRVVVAANPSLTRISVVGHSMGGLLLRYAIGLLYSPSSGAIAGLAPAHYLSLATPHCGCDGGESLAQLPFIGWVPLQPVQKVLQVLSVPTAEVLFRRTGRQFFLADGAATSGSGAAGAGAGVAAAVPGATGRRGLRTAAPSATSAASSATAAAASTATASADFNAPLLYRLTSDDLDRGAFFYSALAAFRSRTAYANTDGDHLVGWANSSLRFLHQLPRLPSAAAAARGVVLQDPLLAAFDVRAKPDPEPQSATSAADVPVEPPPLAATAAAAAAAGSSSSSASSGSSSSTATAAAAAADAATQAGEAALAEVMLRRLQRLPWRRIDVSFGGAKWGLAHNNIQVTRRWLNFEGMAVAAHVADQIVALEQALQQQEAAQAGRQLLGATPVGAAAAAAAAPAPAGATTAVTTATAAAAVAGRSDANTTNSSSALGTPTVLARVASLPAAGGMAAVPAGGAAPAAAAAAAAAAAPLAAGLTGAPHPEWRTQQPLLTAAAAAAADAMTLPEEAAIEAAAE</sequence>
<dbReference type="EMBL" id="CM008965">
    <property type="protein sequence ID" value="PNW84050.1"/>
    <property type="molecule type" value="Genomic_DNA"/>
</dbReference>
<dbReference type="Pfam" id="PF05057">
    <property type="entry name" value="DUF676"/>
    <property type="match status" value="1"/>
</dbReference>
<evidence type="ECO:0000259" key="2">
    <source>
        <dbReference type="Pfam" id="PF05057"/>
    </source>
</evidence>
<feature type="domain" description="DUF676" evidence="2">
    <location>
        <begin position="371"/>
        <end position="635"/>
    </location>
</feature>
<feature type="compositionally biased region" description="Low complexity" evidence="1">
    <location>
        <begin position="315"/>
        <end position="353"/>
    </location>
</feature>
<dbReference type="InterPro" id="IPR007751">
    <property type="entry name" value="DUF676_lipase-like"/>
</dbReference>
<feature type="region of interest" description="Disordered" evidence="1">
    <location>
        <begin position="315"/>
        <end position="368"/>
    </location>
</feature>
<dbReference type="PANTHER" id="PTHR12482:SF11">
    <property type="entry name" value="LIPASE YOR059C ISOFORM X1"/>
    <property type="match status" value="1"/>
</dbReference>
<dbReference type="Gramene" id="PNW84050">
    <property type="protein sequence ID" value="PNW84050"/>
    <property type="gene ID" value="CHLRE_04g219200v5"/>
</dbReference>
<keyword evidence="4" id="KW-1185">Reference proteome</keyword>
<dbReference type="Proteomes" id="UP000006906">
    <property type="component" value="Chromosome 4"/>
</dbReference>
<dbReference type="SUPFAM" id="SSF53474">
    <property type="entry name" value="alpha/beta-Hydrolases"/>
    <property type="match status" value="1"/>
</dbReference>
<dbReference type="InterPro" id="IPR044294">
    <property type="entry name" value="Lipase-like"/>
</dbReference>
<evidence type="ECO:0000313" key="3">
    <source>
        <dbReference type="EMBL" id="PNW84050.1"/>
    </source>
</evidence>
<dbReference type="Gene3D" id="3.40.50.1820">
    <property type="entry name" value="alpha/beta hydrolase"/>
    <property type="match status" value="1"/>
</dbReference>
<evidence type="ECO:0000256" key="1">
    <source>
        <dbReference type="SAM" id="MobiDB-lite"/>
    </source>
</evidence>
<dbReference type="GeneID" id="5717737"/>
<dbReference type="PANTHER" id="PTHR12482">
    <property type="entry name" value="LIPASE ROG1-RELATED-RELATED"/>
    <property type="match status" value="1"/>
</dbReference>
<protein>
    <recommendedName>
        <fullName evidence="2">DUF676 domain-containing protein</fullName>
    </recommendedName>
</protein>